<sequence length="166" mass="18786">MSPSIPKTEPPTHPRHLPSFIITTHTNTSLPTHTTRHSTHDFESTAIRALQSLLNATLQLHPEWTCTAPKTNTLIPLENTNDVRVRSYTFREKGAWKQVMSLEREGWRDRQGALKGGRSEVKSKTGVRWDDGVRERFRREVRKAVEEGGGEGDEGRDGEGDVRMGM</sequence>
<gene>
    <name evidence="2" type="ORF">CC86DRAFT_388210</name>
</gene>
<name>A0A6A6ZEI1_9PLEO</name>
<accession>A0A6A6ZEI1</accession>
<organism evidence="2 3">
    <name type="scientific">Ophiobolus disseminans</name>
    <dbReference type="NCBI Taxonomy" id="1469910"/>
    <lineage>
        <taxon>Eukaryota</taxon>
        <taxon>Fungi</taxon>
        <taxon>Dikarya</taxon>
        <taxon>Ascomycota</taxon>
        <taxon>Pezizomycotina</taxon>
        <taxon>Dothideomycetes</taxon>
        <taxon>Pleosporomycetidae</taxon>
        <taxon>Pleosporales</taxon>
        <taxon>Pleosporineae</taxon>
        <taxon>Phaeosphaeriaceae</taxon>
        <taxon>Ophiobolus</taxon>
    </lineage>
</organism>
<proteinExistence type="predicted"/>
<evidence type="ECO:0000256" key="1">
    <source>
        <dbReference type="SAM" id="MobiDB-lite"/>
    </source>
</evidence>
<evidence type="ECO:0000313" key="3">
    <source>
        <dbReference type="Proteomes" id="UP000799424"/>
    </source>
</evidence>
<dbReference type="EMBL" id="MU006245">
    <property type="protein sequence ID" value="KAF2819420.1"/>
    <property type="molecule type" value="Genomic_DNA"/>
</dbReference>
<evidence type="ECO:0000313" key="2">
    <source>
        <dbReference type="EMBL" id="KAF2819420.1"/>
    </source>
</evidence>
<protein>
    <submittedName>
        <fullName evidence="2">Uncharacterized protein</fullName>
    </submittedName>
</protein>
<dbReference type="Proteomes" id="UP000799424">
    <property type="component" value="Unassembled WGS sequence"/>
</dbReference>
<feature type="region of interest" description="Disordered" evidence="1">
    <location>
        <begin position="142"/>
        <end position="166"/>
    </location>
</feature>
<reference evidence="2" key="1">
    <citation type="journal article" date="2020" name="Stud. Mycol.">
        <title>101 Dothideomycetes genomes: a test case for predicting lifestyles and emergence of pathogens.</title>
        <authorList>
            <person name="Haridas S."/>
            <person name="Albert R."/>
            <person name="Binder M."/>
            <person name="Bloem J."/>
            <person name="Labutti K."/>
            <person name="Salamov A."/>
            <person name="Andreopoulos B."/>
            <person name="Baker S."/>
            <person name="Barry K."/>
            <person name="Bills G."/>
            <person name="Bluhm B."/>
            <person name="Cannon C."/>
            <person name="Castanera R."/>
            <person name="Culley D."/>
            <person name="Daum C."/>
            <person name="Ezra D."/>
            <person name="Gonzalez J."/>
            <person name="Henrissat B."/>
            <person name="Kuo A."/>
            <person name="Liang C."/>
            <person name="Lipzen A."/>
            <person name="Lutzoni F."/>
            <person name="Magnuson J."/>
            <person name="Mondo S."/>
            <person name="Nolan M."/>
            <person name="Ohm R."/>
            <person name="Pangilinan J."/>
            <person name="Park H.-J."/>
            <person name="Ramirez L."/>
            <person name="Alfaro M."/>
            <person name="Sun H."/>
            <person name="Tritt A."/>
            <person name="Yoshinaga Y."/>
            <person name="Zwiers L.-H."/>
            <person name="Turgeon B."/>
            <person name="Goodwin S."/>
            <person name="Spatafora J."/>
            <person name="Crous P."/>
            <person name="Grigoriev I."/>
        </authorList>
    </citation>
    <scope>NUCLEOTIDE SEQUENCE</scope>
    <source>
        <strain evidence="2">CBS 113818</strain>
    </source>
</reference>
<feature type="compositionally biased region" description="Basic and acidic residues" evidence="1">
    <location>
        <begin position="153"/>
        <end position="166"/>
    </location>
</feature>
<keyword evidence="3" id="KW-1185">Reference proteome</keyword>
<dbReference type="AlphaFoldDB" id="A0A6A6ZEI1"/>